<organism evidence="3 4">
    <name type="scientific">Alkalithermobacter paradoxus</name>
    <dbReference type="NCBI Taxonomy" id="29349"/>
    <lineage>
        <taxon>Bacteria</taxon>
        <taxon>Bacillati</taxon>
        <taxon>Bacillota</taxon>
        <taxon>Clostridia</taxon>
        <taxon>Peptostreptococcales</taxon>
        <taxon>Tepidibacteraceae</taxon>
        <taxon>Alkalithermobacter</taxon>
    </lineage>
</organism>
<comment type="caution">
    <text evidence="3">The sequence shown here is derived from an EMBL/GenBank/DDBJ whole genome shotgun (WGS) entry which is preliminary data.</text>
</comment>
<dbReference type="InterPro" id="IPR008928">
    <property type="entry name" value="6-hairpin_glycosidase_sf"/>
</dbReference>
<dbReference type="GO" id="GO:0004134">
    <property type="term" value="F:4-alpha-glucanotransferase activity"/>
    <property type="evidence" value="ECO:0007669"/>
    <property type="project" value="InterPro"/>
</dbReference>
<feature type="domain" description="Glycogen debranching enzyme C-terminal" evidence="1">
    <location>
        <begin position="281"/>
        <end position="642"/>
    </location>
</feature>
<evidence type="ECO:0000313" key="4">
    <source>
        <dbReference type="Proteomes" id="UP000190140"/>
    </source>
</evidence>
<dbReference type="EMBL" id="MZGW01000008">
    <property type="protein sequence ID" value="OPJ55036.1"/>
    <property type="molecule type" value="Genomic_DNA"/>
</dbReference>
<dbReference type="PANTHER" id="PTHR10569:SF2">
    <property type="entry name" value="GLYCOGEN DEBRANCHING ENZYME"/>
    <property type="match status" value="1"/>
</dbReference>
<dbReference type="Gene3D" id="1.50.10.10">
    <property type="match status" value="1"/>
</dbReference>
<dbReference type="InterPro" id="IPR024742">
    <property type="entry name" value="Glycogen_debranch_N"/>
</dbReference>
<dbReference type="Pfam" id="PF12439">
    <property type="entry name" value="GDE_N"/>
    <property type="match status" value="1"/>
</dbReference>
<dbReference type="OrthoDB" id="9761875at2"/>
<reference evidence="3 4" key="1">
    <citation type="submission" date="2017-03" db="EMBL/GenBank/DDBJ databases">
        <title>Genome sequence of Clostridium thermoalcaliphilum DSM 7309.</title>
        <authorList>
            <person name="Poehlein A."/>
            <person name="Daniel R."/>
        </authorList>
    </citation>
    <scope>NUCLEOTIDE SEQUENCE [LARGE SCALE GENOMIC DNA]</scope>
    <source>
        <strain evidence="3 4">DSM 7309</strain>
    </source>
</reference>
<dbReference type="InterPro" id="IPR032790">
    <property type="entry name" value="GDE_C"/>
</dbReference>
<evidence type="ECO:0000259" key="1">
    <source>
        <dbReference type="Pfam" id="PF06202"/>
    </source>
</evidence>
<dbReference type="RefSeq" id="WP_079413074.1">
    <property type="nucleotide sequence ID" value="NZ_MZGW01000008.1"/>
</dbReference>
<dbReference type="InterPro" id="IPR006451">
    <property type="entry name" value="Glycogen_debranch_arc"/>
</dbReference>
<dbReference type="SUPFAM" id="SSF48208">
    <property type="entry name" value="Six-hairpin glycosidases"/>
    <property type="match status" value="1"/>
</dbReference>
<protein>
    <submittedName>
        <fullName evidence="3">Amylo-alpha-1,6-glucosidase</fullName>
    </submittedName>
</protein>
<keyword evidence="4" id="KW-1185">Reference proteome</keyword>
<proteinExistence type="predicted"/>
<dbReference type="AlphaFoldDB" id="A0A1V4I4Y9"/>
<dbReference type="FunFam" id="1.50.10.10:FF:000073">
    <property type="entry name" value="Glycogen debranching enzyme, hypothetical (TreX-like)"/>
    <property type="match status" value="1"/>
</dbReference>
<dbReference type="STRING" id="29349.CLOTH_17010"/>
<dbReference type="Pfam" id="PF06202">
    <property type="entry name" value="GDE_C"/>
    <property type="match status" value="1"/>
</dbReference>
<gene>
    <name evidence="3" type="ORF">CLOTH_17010</name>
</gene>
<dbReference type="GO" id="GO:0005980">
    <property type="term" value="P:glycogen catabolic process"/>
    <property type="evidence" value="ECO:0007669"/>
    <property type="project" value="InterPro"/>
</dbReference>
<dbReference type="PANTHER" id="PTHR10569">
    <property type="entry name" value="GLYCOGEN DEBRANCHING ENZYME"/>
    <property type="match status" value="1"/>
</dbReference>
<dbReference type="NCBIfam" id="TIGR01561">
    <property type="entry name" value="gde_arch"/>
    <property type="match status" value="1"/>
</dbReference>
<sequence>MRFGKKDWKSYESGIQKEWILTNGLGGFASSTIINCNIRKYNALLNVSLNPPVNRIVLLSKVDEEIIVDDRSYYLGTNKTLNGVKDKGYLHLQQFIFEDTPKFIYSVKDLFIEKEIGLVYNEDKVVITYKIESKDSSAVLRLYPFTNYKDHHENSKKYEFKYNQSKIPNGLKLELENNPKINIFMKTSCGNYIPNEKWFDGMYYDNEEYRGLDPIDYHFIPGYFEIEIKPNTQNEISFIASTEHFEDLNGFEVIQEIKERYKTLVNKANYNDSFADKLVRACDDFLVYRKSTNTKTVIAGYPWFTDWGRDTMISLTGLTLVTKRFDEAKEILTTFIKYLDEGLIPNMFPDEGCDPLYNTVDGTLWYFYGVYKYLEYTNDYDFVKNNIYEKLKEIINYHINGTKYNIKMDSDFLITAGEKGTQLTWMDAKVDDWVVTPRHGKAVEINALWYNALKIMANLSEKFEEDHSYYEDIAQKVKESFNKLFWNEDKKYLYDVINENSKDDKIRPNAIFAVSLPYPILQKEKRKYIVDKAYKELYATYGMRSLSEYEDEYIGVYGGNRYKRDAAYHQGTTWAWLIGHFITSYVKVYGKSENLIKKFIDPFKDHLKDQCVGQIAEIFDGNEPIIPRGCFAQAWSVAEILRTYIEDII</sequence>
<dbReference type="GO" id="GO:0004135">
    <property type="term" value="F:amylo-alpha-1,6-glucosidase activity"/>
    <property type="evidence" value="ECO:0007669"/>
    <property type="project" value="InterPro"/>
</dbReference>
<name>A0A1V4I4Y9_9FIRM</name>
<dbReference type="InterPro" id="IPR010401">
    <property type="entry name" value="AGL/Gdb1"/>
</dbReference>
<dbReference type="InterPro" id="IPR012341">
    <property type="entry name" value="6hp_glycosidase-like_sf"/>
</dbReference>
<dbReference type="Proteomes" id="UP000190140">
    <property type="component" value="Unassembled WGS sequence"/>
</dbReference>
<evidence type="ECO:0000313" key="3">
    <source>
        <dbReference type="EMBL" id="OPJ55036.1"/>
    </source>
</evidence>
<feature type="domain" description="Glycogen debranching enzyme bacterial and archaeal type N-terminal" evidence="2">
    <location>
        <begin position="17"/>
        <end position="232"/>
    </location>
</feature>
<evidence type="ECO:0000259" key="2">
    <source>
        <dbReference type="Pfam" id="PF12439"/>
    </source>
</evidence>
<accession>A0A1V4I4Y9</accession>